<dbReference type="Gene3D" id="1.10.10.60">
    <property type="entry name" value="Homeodomain-like"/>
    <property type="match status" value="1"/>
</dbReference>
<evidence type="ECO:0000256" key="7">
    <source>
        <dbReference type="ARBA" id="ARBA00023155"/>
    </source>
</evidence>
<keyword evidence="5" id="KW-0175">Coiled coil</keyword>
<evidence type="ECO:0000313" key="18">
    <source>
        <dbReference type="WBParaSite" id="ECPE_0000705701-mRNA-1"/>
    </source>
</evidence>
<evidence type="ECO:0000313" key="16">
    <source>
        <dbReference type="EMBL" id="VDP80011.1"/>
    </source>
</evidence>
<dbReference type="Pfam" id="PF00046">
    <property type="entry name" value="Homeodomain"/>
    <property type="match status" value="1"/>
</dbReference>
<feature type="DNA-binding region" description="Homeobox" evidence="10">
    <location>
        <begin position="544"/>
        <end position="603"/>
    </location>
</feature>
<dbReference type="InterPro" id="IPR001356">
    <property type="entry name" value="HD"/>
</dbReference>
<feature type="compositionally biased region" description="Polar residues" evidence="13">
    <location>
        <begin position="250"/>
        <end position="261"/>
    </location>
</feature>
<keyword evidence="4 12" id="KW-0805">Transcription regulation</keyword>
<keyword evidence="6 10" id="KW-0238">DNA-binding</keyword>
<feature type="region of interest" description="Disordered" evidence="13">
    <location>
        <begin position="1"/>
        <end position="22"/>
    </location>
</feature>
<evidence type="ECO:0000259" key="15">
    <source>
        <dbReference type="PROSITE" id="PS51042"/>
    </source>
</evidence>
<keyword evidence="17" id="KW-1185">Reference proteome</keyword>
<comment type="subcellular location">
    <subcellularLocation>
        <location evidence="1 10 11">Nucleus</location>
    </subcellularLocation>
</comment>
<feature type="domain" description="CUT" evidence="15">
    <location>
        <begin position="318"/>
        <end position="405"/>
    </location>
</feature>
<evidence type="ECO:0000256" key="1">
    <source>
        <dbReference type="ARBA" id="ARBA00004123"/>
    </source>
</evidence>
<evidence type="ECO:0000256" key="5">
    <source>
        <dbReference type="ARBA" id="ARBA00023054"/>
    </source>
</evidence>
<feature type="compositionally biased region" description="Polar residues" evidence="13">
    <location>
        <begin position="120"/>
        <end position="142"/>
    </location>
</feature>
<dbReference type="WBParaSite" id="ECPE_0000705701-mRNA-1">
    <property type="protein sequence ID" value="ECPE_0000705701-mRNA-1"/>
    <property type="gene ID" value="ECPE_0000705701"/>
</dbReference>
<keyword evidence="9 10" id="KW-0539">Nucleus</keyword>
<evidence type="ECO:0000256" key="10">
    <source>
        <dbReference type="PROSITE-ProRule" id="PRU00108"/>
    </source>
</evidence>
<gene>
    <name evidence="16" type="ORF">ECPE_LOCUS7043</name>
</gene>
<proteinExistence type="inferred from homology"/>
<feature type="domain" description="Homeobox" evidence="14">
    <location>
        <begin position="542"/>
        <end position="602"/>
    </location>
</feature>
<evidence type="ECO:0000256" key="3">
    <source>
        <dbReference type="ARBA" id="ARBA00022737"/>
    </source>
</evidence>
<dbReference type="CDD" id="cd00086">
    <property type="entry name" value="homeodomain"/>
    <property type="match status" value="1"/>
</dbReference>
<dbReference type="PANTHER" id="PTHR14043:SF2">
    <property type="entry name" value="HOMEOBOX PROTEIN CUT"/>
    <property type="match status" value="1"/>
</dbReference>
<protein>
    <recommendedName>
        <fullName evidence="12">One cut domain family member</fullName>
    </recommendedName>
</protein>
<evidence type="ECO:0000256" key="9">
    <source>
        <dbReference type="ARBA" id="ARBA00023242"/>
    </source>
</evidence>
<evidence type="ECO:0000256" key="6">
    <source>
        <dbReference type="ARBA" id="ARBA00023125"/>
    </source>
</evidence>
<dbReference type="SUPFAM" id="SSF46689">
    <property type="entry name" value="Homeodomain-like"/>
    <property type="match status" value="1"/>
</dbReference>
<dbReference type="PANTHER" id="PTHR14043">
    <property type="entry name" value="CCAAT DISPLACEMENT PROTEIN-RELATED"/>
    <property type="match status" value="1"/>
</dbReference>
<dbReference type="Gene3D" id="1.10.260.40">
    <property type="entry name" value="lambda repressor-like DNA-binding domains"/>
    <property type="match status" value="1"/>
</dbReference>
<reference evidence="18" key="1">
    <citation type="submission" date="2016-06" db="UniProtKB">
        <authorList>
            <consortium name="WormBaseParasite"/>
        </authorList>
    </citation>
    <scope>IDENTIFICATION</scope>
</reference>
<dbReference type="GO" id="GO:0000977">
    <property type="term" value="F:RNA polymerase II transcription regulatory region sequence-specific DNA binding"/>
    <property type="evidence" value="ECO:0007669"/>
    <property type="project" value="TreeGrafter"/>
</dbReference>
<dbReference type="PROSITE" id="PS51042">
    <property type="entry name" value="CUT"/>
    <property type="match status" value="1"/>
</dbReference>
<keyword evidence="3" id="KW-0677">Repeat</keyword>
<keyword evidence="7 10" id="KW-0371">Homeobox</keyword>
<dbReference type="InterPro" id="IPR009057">
    <property type="entry name" value="Homeodomain-like_sf"/>
</dbReference>
<dbReference type="InterPro" id="IPR010982">
    <property type="entry name" value="Lambda_DNA-bd_dom_sf"/>
</dbReference>
<comment type="similarity">
    <text evidence="2 12">Belongs to the CUT homeobox family.</text>
</comment>
<dbReference type="GO" id="GO:0000981">
    <property type="term" value="F:DNA-binding transcription factor activity, RNA polymerase II-specific"/>
    <property type="evidence" value="ECO:0007669"/>
    <property type="project" value="TreeGrafter"/>
</dbReference>
<feature type="region of interest" description="Disordered" evidence="13">
    <location>
        <begin position="27"/>
        <end position="46"/>
    </location>
</feature>
<evidence type="ECO:0000256" key="13">
    <source>
        <dbReference type="SAM" id="MobiDB-lite"/>
    </source>
</evidence>
<feature type="compositionally biased region" description="Polar residues" evidence="13">
    <location>
        <begin position="499"/>
        <end position="512"/>
    </location>
</feature>
<dbReference type="Proteomes" id="UP000272942">
    <property type="component" value="Unassembled WGS sequence"/>
</dbReference>
<reference evidence="16 17" key="2">
    <citation type="submission" date="2018-11" db="EMBL/GenBank/DDBJ databases">
        <authorList>
            <consortium name="Pathogen Informatics"/>
        </authorList>
    </citation>
    <scope>NUCLEOTIDE SEQUENCE [LARGE SCALE GENOMIC DNA]</scope>
    <source>
        <strain evidence="16 17">Egypt</strain>
    </source>
</reference>
<dbReference type="GO" id="GO:0005634">
    <property type="term" value="C:nucleus"/>
    <property type="evidence" value="ECO:0007669"/>
    <property type="project" value="UniProtKB-SubCell"/>
</dbReference>
<dbReference type="EMBL" id="UZAN01044084">
    <property type="protein sequence ID" value="VDP80011.1"/>
    <property type="molecule type" value="Genomic_DNA"/>
</dbReference>
<dbReference type="SUPFAM" id="SSF47413">
    <property type="entry name" value="lambda repressor-like DNA-binding domains"/>
    <property type="match status" value="1"/>
</dbReference>
<evidence type="ECO:0000256" key="8">
    <source>
        <dbReference type="ARBA" id="ARBA00023163"/>
    </source>
</evidence>
<evidence type="ECO:0000256" key="12">
    <source>
        <dbReference type="RuleBase" id="RU361129"/>
    </source>
</evidence>
<dbReference type="PROSITE" id="PS50071">
    <property type="entry name" value="HOMEOBOX_2"/>
    <property type="match status" value="1"/>
</dbReference>
<feature type="compositionally biased region" description="Polar residues" evidence="13">
    <location>
        <begin position="1"/>
        <end position="14"/>
    </location>
</feature>
<evidence type="ECO:0000259" key="14">
    <source>
        <dbReference type="PROSITE" id="PS50071"/>
    </source>
</evidence>
<feature type="region of interest" description="Disordered" evidence="13">
    <location>
        <begin position="116"/>
        <end position="142"/>
    </location>
</feature>
<dbReference type="InterPro" id="IPR003350">
    <property type="entry name" value="CUT_dom"/>
</dbReference>
<accession>A0A183AJA8</accession>
<dbReference type="SMART" id="SM01109">
    <property type="entry name" value="CUT"/>
    <property type="match status" value="1"/>
</dbReference>
<evidence type="ECO:0000256" key="2">
    <source>
        <dbReference type="ARBA" id="ARBA00008190"/>
    </source>
</evidence>
<feature type="compositionally biased region" description="Polar residues" evidence="13">
    <location>
        <begin position="680"/>
        <end position="696"/>
    </location>
</feature>
<dbReference type="Pfam" id="PF02376">
    <property type="entry name" value="CUT"/>
    <property type="match status" value="1"/>
</dbReference>
<name>A0A183AJA8_9TREM</name>
<sequence length="696" mass="75029">MLDGSSSPTANEMSSFAGKDLIVAPTRRSSTYPSYPPQKRRRGSASSVLCQATGDDCFFGDSHPSVSATCCEPHSDTSQVVDSEQFLVQQSNDPVMVNQNTAFAKGVDINDNIGCKASSKRNQPPQCTTNESEAGLSRSTNDLPTTILSRTANASENPTGMSSNNVSLLIPPLGLAAHSSAGELPGFRNAILSVSLFVVNMDYFTAQFSPDPIVQRIESNTTGGAFVERYQITISDVSTQPGASIEPSATEPSGLSSKQPTPSMELAFTAARTSVDPVMSNSLAKSTDPGYISADSGGVGSKGRVGKVYERPSTDEVVRVAKSLDNLDTEVLRARVKEVLRQNGVSQRLFGEVILGMCQASVSDMLSKPRAWSQLTEKARLPYVRMHIWLNQPDRMDALRGGVAPTGNTTKCGARGQLRSVDANSEEDVPVMKCTNSPIKVEHESLENEPSECTPLKLRRMESTEPGALSHTDSSLSESLRPIPVTTGKTAPPDASGVVTHTGSEPTLTIPSTGWLAPPLENGTNGSDNERDAIGTDTSTKQSAGRNRVVFTPAQKETLLIEFTRQPYPTSNSLRALAQQLNLPYKPVVNWFHNRRMRSRQSSGPMLTKIDKSTSDIIHDLVSDVTHRELPALECSEYFSNVGDQKRTYDLHFDACTSMGAAGAQANRRKRRDPARLVSRTGSVTVSNQSDLIDPV</sequence>
<feature type="region of interest" description="Disordered" evidence="13">
    <location>
        <begin position="238"/>
        <end position="261"/>
    </location>
</feature>
<organism evidence="18">
    <name type="scientific">Echinostoma caproni</name>
    <dbReference type="NCBI Taxonomy" id="27848"/>
    <lineage>
        <taxon>Eukaryota</taxon>
        <taxon>Metazoa</taxon>
        <taxon>Spiralia</taxon>
        <taxon>Lophotrochozoa</taxon>
        <taxon>Platyhelminthes</taxon>
        <taxon>Trematoda</taxon>
        <taxon>Digenea</taxon>
        <taxon>Plagiorchiida</taxon>
        <taxon>Echinostomata</taxon>
        <taxon>Echinostomatoidea</taxon>
        <taxon>Echinostomatidae</taxon>
        <taxon>Echinostoma</taxon>
    </lineage>
</organism>
<dbReference type="AlphaFoldDB" id="A0A183AJA8"/>
<feature type="region of interest" description="Disordered" evidence="13">
    <location>
        <begin position="662"/>
        <end position="696"/>
    </location>
</feature>
<evidence type="ECO:0000256" key="4">
    <source>
        <dbReference type="ARBA" id="ARBA00023015"/>
    </source>
</evidence>
<feature type="region of interest" description="Disordered" evidence="13">
    <location>
        <begin position="463"/>
        <end position="544"/>
    </location>
</feature>
<evidence type="ECO:0000313" key="17">
    <source>
        <dbReference type="Proteomes" id="UP000272942"/>
    </source>
</evidence>
<keyword evidence="8 12" id="KW-0804">Transcription</keyword>
<dbReference type="OrthoDB" id="10257567at2759"/>
<dbReference type="SMART" id="SM00389">
    <property type="entry name" value="HOX"/>
    <property type="match status" value="1"/>
</dbReference>
<evidence type="ECO:0000256" key="11">
    <source>
        <dbReference type="RuleBase" id="RU000682"/>
    </source>
</evidence>